<accession>A0A0B7GWJ7</accession>
<keyword evidence="2" id="KW-0560">Oxidoreductase</keyword>
<proteinExistence type="predicted"/>
<evidence type="ECO:0000256" key="2">
    <source>
        <dbReference type="ARBA" id="ARBA00023002"/>
    </source>
</evidence>
<dbReference type="GO" id="GO:0005506">
    <property type="term" value="F:iron ion binding"/>
    <property type="evidence" value="ECO:0007669"/>
    <property type="project" value="InterPro"/>
</dbReference>
<dbReference type="Gene3D" id="3.30.365.10">
    <property type="entry name" value="Aldehyde oxidase/xanthine dehydrogenase, molybdopterin binding domain"/>
    <property type="match status" value="3"/>
</dbReference>
<dbReference type="SMART" id="SM01008">
    <property type="entry name" value="Ald_Xan_dh_C"/>
    <property type="match status" value="1"/>
</dbReference>
<dbReference type="InterPro" id="IPR037165">
    <property type="entry name" value="AldOxase/xan_DH_Mopterin-bd_sf"/>
</dbReference>
<dbReference type="Proteomes" id="UP000042527">
    <property type="component" value="Unassembled WGS sequence"/>
</dbReference>
<evidence type="ECO:0000313" key="3">
    <source>
        <dbReference type="EMBL" id="CEM63029.1"/>
    </source>
</evidence>
<dbReference type="RefSeq" id="WP_024752752.1">
    <property type="nucleotide sequence ID" value="NZ_CDNC01000048.1"/>
</dbReference>
<dbReference type="GeneID" id="57754443"/>
<keyword evidence="1" id="KW-0500">Molybdenum</keyword>
<gene>
    <name evidence="3" type="ORF">TPHV1_60017</name>
</gene>
<dbReference type="InterPro" id="IPR000674">
    <property type="entry name" value="Ald_Oxase/Xan_DH_a/b"/>
</dbReference>
<dbReference type="AlphaFoldDB" id="A0A0B7GWJ7"/>
<dbReference type="EMBL" id="CDNC01000048">
    <property type="protein sequence ID" value="CEM63029.1"/>
    <property type="molecule type" value="Genomic_DNA"/>
</dbReference>
<protein>
    <submittedName>
        <fullName evidence="3">Aldehyde oxidase and xanthine dehydrogenase, molybdopterin binding domain protein</fullName>
    </submittedName>
</protein>
<sequence length="686" mass="76491">MKKFVSDIHFENEYFSLLIRSPIAEGVLLGIDVPELPENCFFYSAKDVPGINKIEVFGSSIPIFAGPELNYKGESIGILVGNNLKTLYDVSKQFVIRAQSTPTEEFEKPIDFFDYPKFAHESRSYNNADGILDSADTIIYSSTVFEPQYHYFAELPIVKACPGNKTLSVYASSQWAAHVKKSVSEALKMPEKNIDFFSQAEGEALDGKIWFPSLMAAQVAVAAWLSGKPVSLGLSLKEYYAFAPKTPKIIIQHKTALSKNNEIEAMRTFILIEAGAYSPLIKIMISQMLAAANADYFIPAYTIEAIAVKSNDGMTDIFNGWGGAYVNNALEKHINEICSQLNVMPDEWRLKNMQHAAVKQYQNAKASAASVFSDLLKTVCQNSDFYRKYNVYNFLNSKREKRDPHAWRGTGIAIGFQYNGVQAIIDEGFTYAVEITLDTNSKIYVKTDTISETMQKILKKDIAKKLSVEENTIVFEEKEASAASLMTASAEIIIIPDLIDKCVKTIQGQRFRKPLPITVQKRYRKPRRAKTKDQAKDESFLSKTPAACAIELEMDPVCQDIQVKGVWLACMPGALYSKRAALTEIHKNIITALSKVNSEIIRKKTGVMQNNSIINAKDIPPIHIYLLESQSKPLGTNMIAEGIIHAAYLSALSQVLINTENHLIIAPSLTSNADNNEPLEETENEN</sequence>
<evidence type="ECO:0000313" key="4">
    <source>
        <dbReference type="Proteomes" id="UP000042527"/>
    </source>
</evidence>
<dbReference type="InterPro" id="IPR008274">
    <property type="entry name" value="AldOxase/xan_DH_MoCoBD1"/>
</dbReference>
<dbReference type="SUPFAM" id="SSF56003">
    <property type="entry name" value="Molybdenum cofactor-binding domain"/>
    <property type="match status" value="1"/>
</dbReference>
<dbReference type="Pfam" id="PF02738">
    <property type="entry name" value="MoCoBD_1"/>
    <property type="match status" value="1"/>
</dbReference>
<dbReference type="InterPro" id="IPR016208">
    <property type="entry name" value="Ald_Oxase/xanthine_DH-like"/>
</dbReference>
<keyword evidence="4" id="KW-1185">Reference proteome</keyword>
<name>A0A0B7GWJ7_TREPH</name>
<reference evidence="4" key="1">
    <citation type="submission" date="2015-01" db="EMBL/GenBank/DDBJ databases">
        <authorList>
            <person name="Manzoor Shahid"/>
            <person name="Zubair Saima"/>
        </authorList>
    </citation>
    <scope>NUCLEOTIDE SEQUENCE [LARGE SCALE GENOMIC DNA]</scope>
    <source>
        <strain evidence="4">V1</strain>
    </source>
</reference>
<dbReference type="PANTHER" id="PTHR11908">
    <property type="entry name" value="XANTHINE DEHYDROGENASE"/>
    <property type="match status" value="1"/>
</dbReference>
<dbReference type="OrthoDB" id="9759099at2"/>
<dbReference type="GO" id="GO:0016491">
    <property type="term" value="F:oxidoreductase activity"/>
    <property type="evidence" value="ECO:0007669"/>
    <property type="project" value="UniProtKB-KW"/>
</dbReference>
<dbReference type="InterPro" id="IPR036856">
    <property type="entry name" value="Ald_Oxase/Xan_DH_a/b_sf"/>
</dbReference>
<dbReference type="PANTHER" id="PTHR11908:SF132">
    <property type="entry name" value="ALDEHYDE OXIDASE 1-RELATED"/>
    <property type="match status" value="1"/>
</dbReference>
<dbReference type="Gene3D" id="3.90.1170.50">
    <property type="entry name" value="Aldehyde oxidase/xanthine dehydrogenase, a/b hammerhead"/>
    <property type="match status" value="1"/>
</dbReference>
<evidence type="ECO:0000256" key="1">
    <source>
        <dbReference type="ARBA" id="ARBA00022505"/>
    </source>
</evidence>
<dbReference type="SUPFAM" id="SSF54665">
    <property type="entry name" value="CO dehydrogenase molybdoprotein N-domain-like"/>
    <property type="match status" value="1"/>
</dbReference>
<organism evidence="3 4">
    <name type="scientific">Treponema phagedenis</name>
    <dbReference type="NCBI Taxonomy" id="162"/>
    <lineage>
        <taxon>Bacteria</taxon>
        <taxon>Pseudomonadati</taxon>
        <taxon>Spirochaetota</taxon>
        <taxon>Spirochaetia</taxon>
        <taxon>Spirochaetales</taxon>
        <taxon>Treponemataceae</taxon>
        <taxon>Treponema</taxon>
    </lineage>
</organism>